<dbReference type="RefSeq" id="WP_232136019.1">
    <property type="nucleotide sequence ID" value="NZ_JAJQKU010000002.1"/>
</dbReference>
<comment type="caution">
    <text evidence="1">The sequence shown here is derived from an EMBL/GenBank/DDBJ whole genome shotgun (WGS) entry which is preliminary data.</text>
</comment>
<sequence length="102" mass="10905">MPRSQDVFTPQIRAALLAAATAPHHRLRRCAGGFTAPPAERVRAGGSATVPVITRRTVLRLERDGLVMFDEGHEYSTTVTLTPDGVDAVRELRGDAAVDAVA</sequence>
<dbReference type="EMBL" id="JAJQKU010000002">
    <property type="protein sequence ID" value="MCD9097074.1"/>
    <property type="molecule type" value="Genomic_DNA"/>
</dbReference>
<gene>
    <name evidence="1" type="ORF">LTT95_08995</name>
</gene>
<proteinExistence type="predicted"/>
<evidence type="ECO:0008006" key="3">
    <source>
        <dbReference type="Google" id="ProtNLM"/>
    </source>
</evidence>
<accession>A0ABS8UCW4</accession>
<evidence type="ECO:0000313" key="1">
    <source>
        <dbReference type="EMBL" id="MCD9097074.1"/>
    </source>
</evidence>
<dbReference type="Proteomes" id="UP001430360">
    <property type="component" value="Unassembled WGS sequence"/>
</dbReference>
<organism evidence="1 2">
    <name type="scientific">Luteimonas fraxinea</name>
    <dbReference type="NCBI Taxonomy" id="2901869"/>
    <lineage>
        <taxon>Bacteria</taxon>
        <taxon>Pseudomonadati</taxon>
        <taxon>Pseudomonadota</taxon>
        <taxon>Gammaproteobacteria</taxon>
        <taxon>Lysobacterales</taxon>
        <taxon>Lysobacteraceae</taxon>
        <taxon>Luteimonas</taxon>
    </lineage>
</organism>
<protein>
    <recommendedName>
        <fullName evidence="3">ArsR family transcriptional regulator</fullName>
    </recommendedName>
</protein>
<name>A0ABS8UCW4_9GAMM</name>
<keyword evidence="2" id="KW-1185">Reference proteome</keyword>
<reference evidence="1" key="1">
    <citation type="submission" date="2021-12" db="EMBL/GenBank/DDBJ databases">
        <authorList>
            <person name="Ulrich A."/>
        </authorList>
    </citation>
    <scope>NUCLEOTIDE SEQUENCE</scope>
    <source>
        <strain evidence="1">A1P009</strain>
    </source>
</reference>
<evidence type="ECO:0000313" key="2">
    <source>
        <dbReference type="Proteomes" id="UP001430360"/>
    </source>
</evidence>
<reference evidence="1" key="2">
    <citation type="journal article" date="2022" name="Syst. Appl. Microbiol.">
        <title>Physiological and genomic characterisation of Luteimonas fraxinea sp. nov., a bacterial species associated with trees tolerant to ash dieback.</title>
        <authorList>
            <person name="Ulrich K."/>
            <person name="Becker R."/>
            <person name="Behrendt U."/>
            <person name="Kube M."/>
            <person name="Schneck V."/>
            <person name="Ulrich A."/>
        </authorList>
    </citation>
    <scope>NUCLEOTIDE SEQUENCE</scope>
    <source>
        <strain evidence="1">A1P009</strain>
    </source>
</reference>